<reference evidence="1 2" key="1">
    <citation type="submission" date="2022-06" db="EMBL/GenBank/DDBJ databases">
        <title>Genomic Encyclopedia of Archaeal and Bacterial Type Strains, Phase II (KMG-II): from individual species to whole genera.</title>
        <authorList>
            <person name="Goeker M."/>
        </authorList>
    </citation>
    <scope>NUCLEOTIDE SEQUENCE [LARGE SCALE GENOMIC DNA]</scope>
    <source>
        <strain evidence="1 2">DSM 44255</strain>
    </source>
</reference>
<sequence length="79" mass="9042">MTRPPWEYDGRHYAVTAFSDVSTRDGYGWELEEAGRGQVAEVFLDDTTGAFTIRVFTDEPLPFDLVHRFVTEAGTDIRR</sequence>
<keyword evidence="2" id="KW-1185">Reference proteome</keyword>
<evidence type="ECO:0000313" key="2">
    <source>
        <dbReference type="Proteomes" id="UP001205185"/>
    </source>
</evidence>
<protein>
    <recommendedName>
        <fullName evidence="3">YD repeat-containing protein</fullName>
    </recommendedName>
</protein>
<evidence type="ECO:0008006" key="3">
    <source>
        <dbReference type="Google" id="ProtNLM"/>
    </source>
</evidence>
<name>A0ABT1I8N0_9PSEU</name>
<dbReference type="Proteomes" id="UP001205185">
    <property type="component" value="Unassembled WGS sequence"/>
</dbReference>
<gene>
    <name evidence="1" type="ORF">LV75_001478</name>
</gene>
<dbReference type="RefSeq" id="WP_253886015.1">
    <property type="nucleotide sequence ID" value="NZ_BAAAVB010000016.1"/>
</dbReference>
<organism evidence="1 2">
    <name type="scientific">Actinokineospora diospyrosa</name>
    <dbReference type="NCBI Taxonomy" id="103728"/>
    <lineage>
        <taxon>Bacteria</taxon>
        <taxon>Bacillati</taxon>
        <taxon>Actinomycetota</taxon>
        <taxon>Actinomycetes</taxon>
        <taxon>Pseudonocardiales</taxon>
        <taxon>Pseudonocardiaceae</taxon>
        <taxon>Actinokineospora</taxon>
    </lineage>
</organism>
<dbReference type="EMBL" id="JAMTCO010000004">
    <property type="protein sequence ID" value="MCP2268990.1"/>
    <property type="molecule type" value="Genomic_DNA"/>
</dbReference>
<evidence type="ECO:0000313" key="1">
    <source>
        <dbReference type="EMBL" id="MCP2268990.1"/>
    </source>
</evidence>
<proteinExistence type="predicted"/>
<accession>A0ABT1I8N0</accession>
<comment type="caution">
    <text evidence="1">The sequence shown here is derived from an EMBL/GenBank/DDBJ whole genome shotgun (WGS) entry which is preliminary data.</text>
</comment>